<feature type="compositionally biased region" description="Polar residues" evidence="1">
    <location>
        <begin position="336"/>
        <end position="352"/>
    </location>
</feature>
<evidence type="ECO:0000256" key="1">
    <source>
        <dbReference type="SAM" id="MobiDB-lite"/>
    </source>
</evidence>
<feature type="compositionally biased region" description="Polar residues" evidence="1">
    <location>
        <begin position="546"/>
        <end position="568"/>
    </location>
</feature>
<feature type="region of interest" description="Disordered" evidence="1">
    <location>
        <begin position="20"/>
        <end position="43"/>
    </location>
</feature>
<keyword evidence="2" id="KW-0812">Transmembrane</keyword>
<feature type="region of interest" description="Disordered" evidence="1">
    <location>
        <begin position="105"/>
        <end position="157"/>
    </location>
</feature>
<proteinExistence type="predicted"/>
<feature type="region of interest" description="Disordered" evidence="1">
    <location>
        <begin position="471"/>
        <end position="580"/>
    </location>
</feature>
<feature type="compositionally biased region" description="Basic and acidic residues" evidence="1">
    <location>
        <begin position="571"/>
        <end position="580"/>
    </location>
</feature>
<name>A0A0W0G5E7_MONRR</name>
<sequence length="580" mass="62249">MLYASLLALFLVVAGSATPTGDLSQKSRRNAERASRRANGIPRNVTVDDSDSSIIYKPIGFWLDHTATDACSGCLHPNISLAFNRTFHLALHNVSFDADDIPPTNSASSTLNTPTQSTSNAPLHTQSTSTGGTGDDDHGGGRNRGPGGGHHVRRQDADDPGFVDQVINLQFKFTGTAVYLYAILPLLPTTSPFTTPTTTNLTFTLDNEPLPSFVYVPSGTPGDAFTADINPVLAMQNLTDEQHVLLVTVAPDAVFVFDYIVYTTTKDEPAQPLPAQADQEGAENTRSRNVATFGGAIGGSVGVLSIVALGIFISLYRRRLKAAKRDKLLANRESDNTANTDNDVSETTYTNQTRRRIRGGQAQVFNNMDHGLEEEDDDDDDGTTDNSPSRRPEMRTTPGARPFVPRYFPGTNGLPVQTQPVAPLSPQTTRDYPPPYADGTPAYGDDGVLLVQPPPLYGLSVRGEDGSIPIVVMDNSRGAEPYTSVAQPQTEQPPPSFGESQSQVESQGRSSRSWSLRSTVSTSTLPSAAPHEPSQEVARPSHDQRATSLPSPQMSRPSPTDVSQSNSPEAGPDHRNEGAL</sequence>
<dbReference type="AlphaFoldDB" id="A0A0W0G5E7"/>
<organism evidence="4 5">
    <name type="scientific">Moniliophthora roreri</name>
    <name type="common">Frosty pod rot fungus</name>
    <name type="synonym">Monilia roreri</name>
    <dbReference type="NCBI Taxonomy" id="221103"/>
    <lineage>
        <taxon>Eukaryota</taxon>
        <taxon>Fungi</taxon>
        <taxon>Dikarya</taxon>
        <taxon>Basidiomycota</taxon>
        <taxon>Agaricomycotina</taxon>
        <taxon>Agaricomycetes</taxon>
        <taxon>Agaricomycetidae</taxon>
        <taxon>Agaricales</taxon>
        <taxon>Marasmiineae</taxon>
        <taxon>Marasmiaceae</taxon>
        <taxon>Moniliophthora</taxon>
    </lineage>
</organism>
<comment type="caution">
    <text evidence="4">The sequence shown here is derived from an EMBL/GenBank/DDBJ whole genome shotgun (WGS) entry which is preliminary data.</text>
</comment>
<keyword evidence="2" id="KW-1133">Transmembrane helix</keyword>
<evidence type="ECO:0000313" key="4">
    <source>
        <dbReference type="EMBL" id="KTB43771.1"/>
    </source>
</evidence>
<feature type="compositionally biased region" description="Polar residues" evidence="1">
    <location>
        <begin position="105"/>
        <end position="130"/>
    </location>
</feature>
<feature type="compositionally biased region" description="Low complexity" evidence="1">
    <location>
        <begin position="509"/>
        <end position="527"/>
    </location>
</feature>
<feature type="compositionally biased region" description="Polar residues" evidence="1">
    <location>
        <begin position="414"/>
        <end position="430"/>
    </location>
</feature>
<feature type="compositionally biased region" description="Acidic residues" evidence="1">
    <location>
        <begin position="372"/>
        <end position="383"/>
    </location>
</feature>
<evidence type="ECO:0000313" key="5">
    <source>
        <dbReference type="Proteomes" id="UP000054988"/>
    </source>
</evidence>
<dbReference type="eggNOG" id="ENOG502RC04">
    <property type="taxonomic scope" value="Eukaryota"/>
</dbReference>
<keyword evidence="2" id="KW-0472">Membrane</keyword>
<evidence type="ECO:0000256" key="3">
    <source>
        <dbReference type="SAM" id="SignalP"/>
    </source>
</evidence>
<gene>
    <name evidence="4" type="ORF">WG66_3650</name>
</gene>
<feature type="region of interest" description="Disordered" evidence="1">
    <location>
        <begin position="333"/>
        <end position="446"/>
    </location>
</feature>
<dbReference type="Proteomes" id="UP000054988">
    <property type="component" value="Unassembled WGS sequence"/>
</dbReference>
<feature type="transmembrane region" description="Helical" evidence="2">
    <location>
        <begin position="293"/>
        <end position="316"/>
    </location>
</feature>
<protein>
    <submittedName>
        <fullName evidence="4">Uncharacterized protein</fullName>
    </submittedName>
</protein>
<evidence type="ECO:0000256" key="2">
    <source>
        <dbReference type="SAM" id="Phobius"/>
    </source>
</evidence>
<reference evidence="4 5" key="1">
    <citation type="submission" date="2015-12" db="EMBL/GenBank/DDBJ databases">
        <title>Draft genome sequence of Moniliophthora roreri, the causal agent of frosty pod rot of cacao.</title>
        <authorList>
            <person name="Aime M.C."/>
            <person name="Diaz-Valderrama J.R."/>
            <person name="Kijpornyongpan T."/>
            <person name="Phillips-Mora W."/>
        </authorList>
    </citation>
    <scope>NUCLEOTIDE SEQUENCE [LARGE SCALE GENOMIC DNA]</scope>
    <source>
        <strain evidence="4 5">MCA 2952</strain>
    </source>
</reference>
<feature type="signal peptide" evidence="3">
    <location>
        <begin position="1"/>
        <end position="17"/>
    </location>
</feature>
<feature type="chain" id="PRO_5006902390" evidence="3">
    <location>
        <begin position="18"/>
        <end position="580"/>
    </location>
</feature>
<feature type="compositionally biased region" description="Polar residues" evidence="1">
    <location>
        <begin position="498"/>
        <end position="508"/>
    </location>
</feature>
<accession>A0A0W0G5E7</accession>
<keyword evidence="3" id="KW-0732">Signal</keyword>
<dbReference type="EMBL" id="LATX01001079">
    <property type="protein sequence ID" value="KTB43771.1"/>
    <property type="molecule type" value="Genomic_DNA"/>
</dbReference>